<keyword evidence="2" id="KW-1185">Reference proteome</keyword>
<reference evidence="1 2" key="1">
    <citation type="journal article" date="2024" name="Ann. Entomol. Soc. Am.">
        <title>Genomic analyses of the southern and eastern yellowjacket wasps (Hymenoptera: Vespidae) reveal evolutionary signatures of social life.</title>
        <authorList>
            <person name="Catto M.A."/>
            <person name="Caine P.B."/>
            <person name="Orr S.E."/>
            <person name="Hunt B.G."/>
            <person name="Goodisman M.A.D."/>
        </authorList>
    </citation>
    <scope>NUCLEOTIDE SEQUENCE [LARGE SCALE GENOMIC DNA]</scope>
    <source>
        <strain evidence="1">232</strain>
        <tissue evidence="1">Head and thorax</tissue>
    </source>
</reference>
<name>A0ABD2AGN9_VESMC</name>
<protein>
    <submittedName>
        <fullName evidence="1">Uncharacterized protein</fullName>
    </submittedName>
</protein>
<evidence type="ECO:0000313" key="2">
    <source>
        <dbReference type="Proteomes" id="UP001607303"/>
    </source>
</evidence>
<dbReference type="AlphaFoldDB" id="A0ABD2AGN9"/>
<proteinExistence type="predicted"/>
<accession>A0ABD2AGN9</accession>
<dbReference type="Proteomes" id="UP001607303">
    <property type="component" value="Unassembled WGS sequence"/>
</dbReference>
<comment type="caution">
    <text evidence="1">The sequence shown here is derived from an EMBL/GenBank/DDBJ whole genome shotgun (WGS) entry which is preliminary data.</text>
</comment>
<sequence length="66" mass="7510">MFCHHILSNCNKNNANTLNNRWFACIRMINILIELSGKYEAPRPLDIGGPPFCPSGEVYVKWARAC</sequence>
<dbReference type="EMBL" id="JAYRBN010000119">
    <property type="protein sequence ID" value="KAL2719787.1"/>
    <property type="molecule type" value="Genomic_DNA"/>
</dbReference>
<evidence type="ECO:0000313" key="1">
    <source>
        <dbReference type="EMBL" id="KAL2719787.1"/>
    </source>
</evidence>
<gene>
    <name evidence="1" type="ORF">V1477_021281</name>
</gene>
<organism evidence="1 2">
    <name type="scientific">Vespula maculifrons</name>
    <name type="common">Eastern yellow jacket</name>
    <name type="synonym">Wasp</name>
    <dbReference type="NCBI Taxonomy" id="7453"/>
    <lineage>
        <taxon>Eukaryota</taxon>
        <taxon>Metazoa</taxon>
        <taxon>Ecdysozoa</taxon>
        <taxon>Arthropoda</taxon>
        <taxon>Hexapoda</taxon>
        <taxon>Insecta</taxon>
        <taxon>Pterygota</taxon>
        <taxon>Neoptera</taxon>
        <taxon>Endopterygota</taxon>
        <taxon>Hymenoptera</taxon>
        <taxon>Apocrita</taxon>
        <taxon>Aculeata</taxon>
        <taxon>Vespoidea</taxon>
        <taxon>Vespidae</taxon>
        <taxon>Vespinae</taxon>
        <taxon>Vespula</taxon>
    </lineage>
</organism>